<evidence type="ECO:0000259" key="2">
    <source>
        <dbReference type="Pfam" id="PF14690"/>
    </source>
</evidence>
<organism evidence="3 4">
    <name type="scientific">Candidatus Electrothrix marina</name>
    <dbReference type="NCBI Taxonomy" id="1859130"/>
    <lineage>
        <taxon>Bacteria</taxon>
        <taxon>Pseudomonadati</taxon>
        <taxon>Thermodesulfobacteriota</taxon>
        <taxon>Desulfobulbia</taxon>
        <taxon>Desulfobulbales</taxon>
        <taxon>Desulfobulbaceae</taxon>
        <taxon>Candidatus Electrothrix</taxon>
    </lineage>
</organism>
<evidence type="ECO:0000313" key="3">
    <source>
        <dbReference type="EMBL" id="RWX50333.1"/>
    </source>
</evidence>
<evidence type="ECO:0000313" key="4">
    <source>
        <dbReference type="Proteomes" id="UP000288892"/>
    </source>
</evidence>
<dbReference type="PANTHER" id="PTHR33498">
    <property type="entry name" value="TRANSPOSASE FOR INSERTION SEQUENCE ELEMENT IS1557"/>
    <property type="match status" value="1"/>
</dbReference>
<keyword evidence="3" id="KW-0479">Metal-binding</keyword>
<sequence length="264" mass="30671">MNFEISLDIQDVKIKHVKKRKNGDIIIYVKSTVNEAFCRECNRKIDKCHGFDKEITLRHLSILGKKTYIRISPARYKCLLCNNKPTTTQKLSWYKQRSPNTKAYEEHVLLQTVNSTIEDTSIKENLGYEAVTGIINRYIECKVDWDSIKKLETVGLDEISLKKGHKDFVTIVTSRTGEEVIILAVLKDRKKATVKRFLQTIPERLIKTIKFVCSDMYDGFVNAAKEVISENIVVIDRFHVAKLYRKCIDDLRKKELKRLKAELT</sequence>
<evidence type="ECO:0000259" key="1">
    <source>
        <dbReference type="Pfam" id="PF01610"/>
    </source>
</evidence>
<dbReference type="Pfam" id="PF14690">
    <property type="entry name" value="Zn_ribbon_ISL3"/>
    <property type="match status" value="1"/>
</dbReference>
<dbReference type="AlphaFoldDB" id="A0A444JBB2"/>
<keyword evidence="4" id="KW-1185">Reference proteome</keyword>
<name>A0A444JBB2_9BACT</name>
<dbReference type="InterPro" id="IPR002560">
    <property type="entry name" value="Transposase_DDE"/>
</dbReference>
<protein>
    <submittedName>
        <fullName evidence="3">Zinc-finger of transposase IS204/IS1001/IS1096/IS1165</fullName>
    </submittedName>
</protein>
<comment type="caution">
    <text evidence="3">The sequence shown here is derived from an EMBL/GenBank/DDBJ whole genome shotgun (WGS) entry which is preliminary data.</text>
</comment>
<proteinExistence type="predicted"/>
<dbReference type="InterPro" id="IPR047951">
    <property type="entry name" value="Transpos_ISL3"/>
</dbReference>
<feature type="domain" description="Transposase IS204/IS1001/IS1096/IS1165 zinc-finger" evidence="2">
    <location>
        <begin position="37"/>
        <end position="79"/>
    </location>
</feature>
<accession>A0A444JBB2</accession>
<keyword evidence="3" id="KW-0862">Zinc</keyword>
<dbReference type="EMBL" id="MTKS01000338">
    <property type="protein sequence ID" value="RWX50333.1"/>
    <property type="molecule type" value="Genomic_DNA"/>
</dbReference>
<keyword evidence="3" id="KW-0863">Zinc-finger</keyword>
<feature type="domain" description="Transposase IS204/IS1001/IS1096/IS1165 DDE" evidence="1">
    <location>
        <begin position="154"/>
        <end position="261"/>
    </location>
</feature>
<dbReference type="Proteomes" id="UP000288892">
    <property type="component" value="Unassembled WGS sequence"/>
</dbReference>
<gene>
    <name evidence="3" type="ORF">VU01_13382</name>
</gene>
<dbReference type="PANTHER" id="PTHR33498:SF1">
    <property type="entry name" value="TRANSPOSASE FOR INSERTION SEQUENCE ELEMENT IS1557"/>
    <property type="match status" value="1"/>
</dbReference>
<reference evidence="3 4" key="1">
    <citation type="submission" date="2017-01" db="EMBL/GenBank/DDBJ databases">
        <title>The cable genome- insights into the physiology and evolution of filamentous bacteria capable of sulfide oxidation via long distance electron transfer.</title>
        <authorList>
            <person name="Schreiber L."/>
            <person name="Bjerg J.T."/>
            <person name="Boggild A."/>
            <person name="Van De Vossenberg J."/>
            <person name="Meysman F."/>
            <person name="Nielsen L.P."/>
            <person name="Schramm A."/>
            <person name="Kjeldsen K.U."/>
        </authorList>
    </citation>
    <scope>NUCLEOTIDE SEQUENCE [LARGE SCALE GENOMIC DNA]</scope>
    <source>
        <strain evidence="3">A5</strain>
    </source>
</reference>
<dbReference type="InterPro" id="IPR029261">
    <property type="entry name" value="Transposase_Znf"/>
</dbReference>
<dbReference type="GO" id="GO:0008270">
    <property type="term" value="F:zinc ion binding"/>
    <property type="evidence" value="ECO:0007669"/>
    <property type="project" value="UniProtKB-KW"/>
</dbReference>
<dbReference type="Pfam" id="PF01610">
    <property type="entry name" value="DDE_Tnp_ISL3"/>
    <property type="match status" value="1"/>
</dbReference>